<dbReference type="InterPro" id="IPR039373">
    <property type="entry name" value="Peptidase_M28B"/>
</dbReference>
<dbReference type="SUPFAM" id="SSF52025">
    <property type="entry name" value="PA domain"/>
    <property type="match status" value="1"/>
</dbReference>
<gene>
    <name evidence="3" type="ORF">BJ508DRAFT_333584</name>
</gene>
<dbReference type="STRING" id="1160509.A0A3N4HJ46"/>
<evidence type="ECO:0000256" key="2">
    <source>
        <dbReference type="SAM" id="Phobius"/>
    </source>
</evidence>
<name>A0A3N4HJ46_ASCIM</name>
<dbReference type="GO" id="GO:0004180">
    <property type="term" value="F:carboxypeptidase activity"/>
    <property type="evidence" value="ECO:0007669"/>
    <property type="project" value="TreeGrafter"/>
</dbReference>
<keyword evidence="2" id="KW-0812">Transmembrane</keyword>
<dbReference type="PANTHER" id="PTHR10404">
    <property type="entry name" value="N-ACETYLATED-ALPHA-LINKED ACIDIC DIPEPTIDASE"/>
    <property type="match status" value="1"/>
</dbReference>
<feature type="transmembrane region" description="Helical" evidence="2">
    <location>
        <begin position="175"/>
        <end position="198"/>
    </location>
</feature>
<feature type="compositionally biased region" description="Polar residues" evidence="1">
    <location>
        <begin position="31"/>
        <end position="45"/>
    </location>
</feature>
<accession>A0A3N4HJ46</accession>
<keyword evidence="4" id="KW-1185">Reference proteome</keyword>
<sequence length="347" mass="38418">MSNPPPGPGGPDIPTYDEAIASSSRTEHLSSQHNPLLTSSRSTTPEPQPARNGNYRPPRADSIRSSLSSDYLASEYTTPRGSRRGSRDLRREMQELEIEDPLHTPSGGTTSKGLERTQQLAKSILRRLGSFGARVRSGYSAFTPFHGLRHRLGEVCPNPMNAIPENFTNGTYTPLYRLLGIIVVMIIIYIAMASELFVIHRPVPKGEFTRDSVREFVLSEVAGGMKEVRHWEEYVGSFDHAAGTKGDWTGVEWLHQWFNTFRMDAVGVEKYDVWLSFAGEGEVVVTTGERGKGVMSKLELEEVVETGKKGKGKGKVGLTKAYHAFSKEGEVEGHLVYVGRGTEGEYE</sequence>
<dbReference type="AlphaFoldDB" id="A0A3N4HJ46"/>
<evidence type="ECO:0000313" key="4">
    <source>
        <dbReference type="Proteomes" id="UP000275078"/>
    </source>
</evidence>
<feature type="compositionally biased region" description="Polar residues" evidence="1">
    <location>
        <begin position="63"/>
        <end position="79"/>
    </location>
</feature>
<organism evidence="3 4">
    <name type="scientific">Ascobolus immersus RN42</name>
    <dbReference type="NCBI Taxonomy" id="1160509"/>
    <lineage>
        <taxon>Eukaryota</taxon>
        <taxon>Fungi</taxon>
        <taxon>Dikarya</taxon>
        <taxon>Ascomycota</taxon>
        <taxon>Pezizomycotina</taxon>
        <taxon>Pezizomycetes</taxon>
        <taxon>Pezizales</taxon>
        <taxon>Ascobolaceae</taxon>
        <taxon>Ascobolus</taxon>
    </lineage>
</organism>
<feature type="compositionally biased region" description="Pro residues" evidence="1">
    <location>
        <begin position="1"/>
        <end position="11"/>
    </location>
</feature>
<feature type="non-terminal residue" evidence="3">
    <location>
        <position position="347"/>
    </location>
</feature>
<proteinExistence type="predicted"/>
<protein>
    <submittedName>
        <fullName evidence="3">Uncharacterized protein</fullName>
    </submittedName>
</protein>
<reference evidence="3 4" key="1">
    <citation type="journal article" date="2018" name="Nat. Ecol. Evol.">
        <title>Pezizomycetes genomes reveal the molecular basis of ectomycorrhizal truffle lifestyle.</title>
        <authorList>
            <person name="Murat C."/>
            <person name="Payen T."/>
            <person name="Noel B."/>
            <person name="Kuo A."/>
            <person name="Morin E."/>
            <person name="Chen J."/>
            <person name="Kohler A."/>
            <person name="Krizsan K."/>
            <person name="Balestrini R."/>
            <person name="Da Silva C."/>
            <person name="Montanini B."/>
            <person name="Hainaut M."/>
            <person name="Levati E."/>
            <person name="Barry K.W."/>
            <person name="Belfiori B."/>
            <person name="Cichocki N."/>
            <person name="Clum A."/>
            <person name="Dockter R.B."/>
            <person name="Fauchery L."/>
            <person name="Guy J."/>
            <person name="Iotti M."/>
            <person name="Le Tacon F."/>
            <person name="Lindquist E.A."/>
            <person name="Lipzen A."/>
            <person name="Malagnac F."/>
            <person name="Mello A."/>
            <person name="Molinier V."/>
            <person name="Miyauchi S."/>
            <person name="Poulain J."/>
            <person name="Riccioni C."/>
            <person name="Rubini A."/>
            <person name="Sitrit Y."/>
            <person name="Splivallo R."/>
            <person name="Traeger S."/>
            <person name="Wang M."/>
            <person name="Zifcakova L."/>
            <person name="Wipf D."/>
            <person name="Zambonelli A."/>
            <person name="Paolocci F."/>
            <person name="Nowrousian M."/>
            <person name="Ottonello S."/>
            <person name="Baldrian P."/>
            <person name="Spatafora J.W."/>
            <person name="Henrissat B."/>
            <person name="Nagy L.G."/>
            <person name="Aury J.M."/>
            <person name="Wincker P."/>
            <person name="Grigoriev I.V."/>
            <person name="Bonfante P."/>
            <person name="Martin F.M."/>
        </authorList>
    </citation>
    <scope>NUCLEOTIDE SEQUENCE [LARGE SCALE GENOMIC DNA]</scope>
    <source>
        <strain evidence="3 4">RN42</strain>
    </source>
</reference>
<evidence type="ECO:0000256" key="1">
    <source>
        <dbReference type="SAM" id="MobiDB-lite"/>
    </source>
</evidence>
<keyword evidence="2" id="KW-1133">Transmembrane helix</keyword>
<dbReference type="PANTHER" id="PTHR10404:SF71">
    <property type="entry name" value="CARBOXYPEPTIDASE TRE2, PUTATIVE (AFU_ORTHOLOGUE AFUA_3G10650)-RELATED"/>
    <property type="match status" value="1"/>
</dbReference>
<dbReference type="Gene3D" id="3.50.30.30">
    <property type="match status" value="1"/>
</dbReference>
<feature type="region of interest" description="Disordered" evidence="1">
    <location>
        <begin position="1"/>
        <end position="87"/>
    </location>
</feature>
<dbReference type="Proteomes" id="UP000275078">
    <property type="component" value="Unassembled WGS sequence"/>
</dbReference>
<dbReference type="EMBL" id="ML119806">
    <property type="protein sequence ID" value="RPA73945.1"/>
    <property type="molecule type" value="Genomic_DNA"/>
</dbReference>
<keyword evidence="2" id="KW-0472">Membrane</keyword>
<evidence type="ECO:0000313" key="3">
    <source>
        <dbReference type="EMBL" id="RPA73945.1"/>
    </source>
</evidence>
<dbReference type="Gene3D" id="3.40.630.10">
    <property type="entry name" value="Zn peptidases"/>
    <property type="match status" value="1"/>
</dbReference>
<dbReference type="InterPro" id="IPR046450">
    <property type="entry name" value="PA_dom_sf"/>
</dbReference>